<evidence type="ECO:0000313" key="2">
    <source>
        <dbReference type="EMBL" id="KAG5442567.1"/>
    </source>
</evidence>
<dbReference type="AlphaFoldDB" id="A0A8T1LZM5"/>
<organism evidence="2 3">
    <name type="scientific">Clonorchis sinensis</name>
    <name type="common">Chinese liver fluke</name>
    <dbReference type="NCBI Taxonomy" id="79923"/>
    <lineage>
        <taxon>Eukaryota</taxon>
        <taxon>Metazoa</taxon>
        <taxon>Spiralia</taxon>
        <taxon>Lophotrochozoa</taxon>
        <taxon>Platyhelminthes</taxon>
        <taxon>Trematoda</taxon>
        <taxon>Digenea</taxon>
        <taxon>Opisthorchiida</taxon>
        <taxon>Opisthorchiata</taxon>
        <taxon>Opisthorchiidae</taxon>
        <taxon>Clonorchis</taxon>
    </lineage>
</organism>
<keyword evidence="3" id="KW-1185">Reference proteome</keyword>
<accession>A0A8T1LZM5</accession>
<evidence type="ECO:0000256" key="1">
    <source>
        <dbReference type="SAM" id="SignalP"/>
    </source>
</evidence>
<feature type="chain" id="PRO_5035723255" description="Secreted protein" evidence="1">
    <location>
        <begin position="26"/>
        <end position="149"/>
    </location>
</feature>
<evidence type="ECO:0008006" key="4">
    <source>
        <dbReference type="Google" id="ProtNLM"/>
    </source>
</evidence>
<reference evidence="2 3" key="1">
    <citation type="journal article" date="2018" name="Biotechnol. Adv.">
        <title>Improved genomic resources and new bioinformatic workflow for the carcinogenic parasite Clonorchis sinensis: Biotechnological implications.</title>
        <authorList>
            <person name="Wang D."/>
            <person name="Korhonen P.K."/>
            <person name="Gasser R.B."/>
            <person name="Young N.D."/>
        </authorList>
    </citation>
    <scope>NUCLEOTIDE SEQUENCE [LARGE SCALE GENOMIC DNA]</scope>
    <source>
        <strain evidence="2">Cs-k2</strain>
    </source>
</reference>
<dbReference type="Proteomes" id="UP000286415">
    <property type="component" value="Unassembled WGS sequence"/>
</dbReference>
<protein>
    <recommendedName>
        <fullName evidence="4">Secreted protein</fullName>
    </recommendedName>
</protein>
<gene>
    <name evidence="2" type="ORF">CSKR_202567</name>
</gene>
<dbReference type="EMBL" id="NIRI02000056">
    <property type="protein sequence ID" value="KAG5442567.1"/>
    <property type="molecule type" value="Genomic_DNA"/>
</dbReference>
<name>A0A8T1LZM5_CLOSI</name>
<keyword evidence="1" id="KW-0732">Signal</keyword>
<reference evidence="2 3" key="2">
    <citation type="journal article" date="2021" name="Genomics">
        <title>High-quality reference genome for Clonorchis sinensis.</title>
        <authorList>
            <person name="Young N.D."/>
            <person name="Stroehlein A.J."/>
            <person name="Kinkar L."/>
            <person name="Wang T."/>
            <person name="Sohn W.M."/>
            <person name="Chang B.C.H."/>
            <person name="Kaur P."/>
            <person name="Weisz D."/>
            <person name="Dudchenko O."/>
            <person name="Aiden E.L."/>
            <person name="Korhonen P.K."/>
            <person name="Gasser R.B."/>
        </authorList>
    </citation>
    <scope>NUCLEOTIDE SEQUENCE [LARGE SCALE GENOMIC DNA]</scope>
    <source>
        <strain evidence="2">Cs-k2</strain>
    </source>
</reference>
<proteinExistence type="predicted"/>
<feature type="non-terminal residue" evidence="2">
    <location>
        <position position="1"/>
    </location>
</feature>
<evidence type="ECO:0000313" key="3">
    <source>
        <dbReference type="Proteomes" id="UP000286415"/>
    </source>
</evidence>
<feature type="signal peptide" evidence="1">
    <location>
        <begin position="1"/>
        <end position="25"/>
    </location>
</feature>
<sequence>KTALCLKRMIKRSGLVLLSAWITLGFCLQAPKDGLLDECKEICSGLFDGCINGRPETVEGRFCDYFCGVWGANKVDETKKTCVITFGCTNCTRLGHTAPGYPEPRTCVGGRCVGCNTVRNRWTDLGHKVSKKKFVARQYCDLTKVELGN</sequence>
<comment type="caution">
    <text evidence="2">The sequence shown here is derived from an EMBL/GenBank/DDBJ whole genome shotgun (WGS) entry which is preliminary data.</text>
</comment>